<evidence type="ECO:0000256" key="1">
    <source>
        <dbReference type="SAM" id="SignalP"/>
    </source>
</evidence>
<evidence type="ECO:0000313" key="2">
    <source>
        <dbReference type="EMBL" id="PSL31678.1"/>
    </source>
</evidence>
<keyword evidence="3" id="KW-1185">Reference proteome</keyword>
<dbReference type="EMBL" id="PYAT01000011">
    <property type="protein sequence ID" value="PSL31678.1"/>
    <property type="molecule type" value="Genomic_DNA"/>
</dbReference>
<reference evidence="2 3" key="1">
    <citation type="submission" date="2018-03" db="EMBL/GenBank/DDBJ databases">
        <title>Genomic Encyclopedia of Type Strains, Phase III (KMG-III): the genomes of soil and plant-associated and newly described type strains.</title>
        <authorList>
            <person name="Whitman W."/>
        </authorList>
    </citation>
    <scope>NUCLEOTIDE SEQUENCE [LARGE SCALE GENOMIC DNA]</scope>
    <source>
        <strain evidence="2 3">CGMCC 1.12259</strain>
    </source>
</reference>
<feature type="chain" id="PRO_5039595449" evidence="1">
    <location>
        <begin position="21"/>
        <end position="223"/>
    </location>
</feature>
<proteinExistence type="predicted"/>
<dbReference type="Proteomes" id="UP000242682">
    <property type="component" value="Unassembled WGS sequence"/>
</dbReference>
<name>A0A2P8GCH2_9BACL</name>
<dbReference type="AlphaFoldDB" id="A0A2P8GCH2"/>
<comment type="caution">
    <text evidence="2">The sequence shown here is derived from an EMBL/GenBank/DDBJ whole genome shotgun (WGS) entry which is preliminary data.</text>
</comment>
<dbReference type="RefSeq" id="WP_106534259.1">
    <property type="nucleotide sequence ID" value="NZ_PYAT01000011.1"/>
</dbReference>
<organism evidence="2 3">
    <name type="scientific">Planomicrobium soli</name>
    <dbReference type="NCBI Taxonomy" id="1176648"/>
    <lineage>
        <taxon>Bacteria</taxon>
        <taxon>Bacillati</taxon>
        <taxon>Bacillota</taxon>
        <taxon>Bacilli</taxon>
        <taxon>Bacillales</taxon>
        <taxon>Caryophanaceae</taxon>
        <taxon>Planomicrobium</taxon>
    </lineage>
</organism>
<gene>
    <name evidence="2" type="ORF">B0H99_11161</name>
</gene>
<protein>
    <submittedName>
        <fullName evidence="2">Uncharacterized protein</fullName>
    </submittedName>
</protein>
<feature type="signal peptide" evidence="1">
    <location>
        <begin position="1"/>
        <end position="20"/>
    </location>
</feature>
<evidence type="ECO:0000313" key="3">
    <source>
        <dbReference type="Proteomes" id="UP000242682"/>
    </source>
</evidence>
<accession>A0A2P8GCH2</accession>
<keyword evidence="1" id="KW-0732">Signal</keyword>
<dbReference type="OrthoDB" id="2870421at2"/>
<sequence length="223" mass="25008">MKRSVKALILVVVLFLSAFAAMPSGTSTAKADVSKAAVQPTGNDVGLLAKKSHRLQAYDFFMADGTTAHFEGKGNEYADLTVRTKYLKDNHVALYEDNGGTVVLRVYRLSKNRIELVKWEAEFYKEYNPTLKQLRALKPISVYMKFPIKKGDIVDGRKIVSTNATVTTPYKKFKKAIVFESKSKDGAVNRTYFVKGFGEVKREFILKQGKDTFKVTSSLKSIK</sequence>